<evidence type="ECO:0000259" key="8">
    <source>
        <dbReference type="Pfam" id="PF00156"/>
    </source>
</evidence>
<dbReference type="GO" id="GO:0044205">
    <property type="term" value="P:'de novo' UMP biosynthetic process"/>
    <property type="evidence" value="ECO:0007669"/>
    <property type="project" value="UniProtKB-UniRule"/>
</dbReference>
<keyword evidence="3 7" id="KW-0328">Glycosyltransferase</keyword>
<organism evidence="9 10">
    <name type="scientific">Romboutsia hominis</name>
    <dbReference type="NCBI Taxonomy" id="1507512"/>
    <lineage>
        <taxon>Bacteria</taxon>
        <taxon>Bacillati</taxon>
        <taxon>Bacillota</taxon>
        <taxon>Clostridia</taxon>
        <taxon>Peptostreptococcales</taxon>
        <taxon>Peptostreptococcaceae</taxon>
        <taxon>Romboutsia</taxon>
    </lineage>
</organism>
<keyword evidence="10" id="KW-1185">Reference proteome</keyword>
<evidence type="ECO:0000313" key="9">
    <source>
        <dbReference type="EMBL" id="CEI74169.1"/>
    </source>
</evidence>
<evidence type="ECO:0000256" key="7">
    <source>
        <dbReference type="HAMAP-Rule" id="MF_01208"/>
    </source>
</evidence>
<keyword evidence="4 7" id="KW-0808">Transferase</keyword>
<dbReference type="PANTHER" id="PTHR19278:SF9">
    <property type="entry name" value="URIDINE 5'-MONOPHOSPHATE SYNTHASE"/>
    <property type="match status" value="1"/>
</dbReference>
<dbReference type="InterPro" id="IPR006273">
    <property type="entry name" value="Orotate_PRibTrfase_bac"/>
</dbReference>
<evidence type="ECO:0000256" key="2">
    <source>
        <dbReference type="ARBA" id="ARBA00011971"/>
    </source>
</evidence>
<dbReference type="PANTHER" id="PTHR19278">
    <property type="entry name" value="OROTATE PHOSPHORIBOSYLTRANSFERASE"/>
    <property type="match status" value="1"/>
</dbReference>
<dbReference type="CDD" id="cd06223">
    <property type="entry name" value="PRTases_typeI"/>
    <property type="match status" value="1"/>
</dbReference>
<dbReference type="Gene3D" id="3.40.50.2020">
    <property type="match status" value="1"/>
</dbReference>
<dbReference type="EMBL" id="LN650648">
    <property type="protein sequence ID" value="CEI74169.1"/>
    <property type="molecule type" value="Genomic_DNA"/>
</dbReference>
<dbReference type="NCBIfam" id="TIGR01367">
    <property type="entry name" value="pyrE_Therm"/>
    <property type="match status" value="1"/>
</dbReference>
<dbReference type="Proteomes" id="UP000245695">
    <property type="component" value="Chromosome 1"/>
</dbReference>
<protein>
    <recommendedName>
        <fullName evidence="2 7">Orotate phosphoribosyltransferase</fullName>
        <shortName evidence="7">OPRT</shortName>
        <shortName evidence="7">OPRTase</shortName>
        <ecNumber evidence="2 7">2.4.2.10</ecNumber>
    </recommendedName>
</protein>
<sequence>MSKVDVIEILKKSEALLEGHFLLSSGKHSNRYVQCAKVLRYPQYAEAVLSTVVEQIKDLNIDLVVGPAMGGVIVSYELGRQLNKETVFTERKDGVMELRRGFEVKPGAKIIIAEDVVTTGKSTIETKEALEKLGGEVIGVACIANRTSHDIGMPIYSAIKLDIQVHDVDECPLCKEGNIELVKPGSREFKEIGM</sequence>
<dbReference type="GO" id="GO:0000287">
    <property type="term" value="F:magnesium ion binding"/>
    <property type="evidence" value="ECO:0007669"/>
    <property type="project" value="UniProtKB-UniRule"/>
</dbReference>
<dbReference type="KEGG" id="rhom:FRIFI_2649"/>
<feature type="binding site" description="in other chain" evidence="7">
    <location>
        <position position="92"/>
    </location>
    <ligand>
        <name>5-phospho-alpha-D-ribose 1-diphosphate</name>
        <dbReference type="ChEBI" id="CHEBI:58017"/>
        <note>ligand shared between dimeric partners</note>
    </ligand>
</feature>
<comment type="catalytic activity">
    <reaction evidence="7">
        <text>orotidine 5'-phosphate + diphosphate = orotate + 5-phospho-alpha-D-ribose 1-diphosphate</text>
        <dbReference type="Rhea" id="RHEA:10380"/>
        <dbReference type="ChEBI" id="CHEBI:30839"/>
        <dbReference type="ChEBI" id="CHEBI:33019"/>
        <dbReference type="ChEBI" id="CHEBI:57538"/>
        <dbReference type="ChEBI" id="CHEBI:58017"/>
        <dbReference type="EC" id="2.4.2.10"/>
    </reaction>
</comment>
<evidence type="ECO:0000256" key="3">
    <source>
        <dbReference type="ARBA" id="ARBA00022676"/>
    </source>
</evidence>
<evidence type="ECO:0000256" key="4">
    <source>
        <dbReference type="ARBA" id="ARBA00022679"/>
    </source>
</evidence>
<dbReference type="InterPro" id="IPR000836">
    <property type="entry name" value="PRTase_dom"/>
</dbReference>
<gene>
    <name evidence="7" type="primary">pyrE</name>
    <name evidence="9" type="ORF">FRIFI_2649</name>
</gene>
<keyword evidence="6 7" id="KW-0665">Pyrimidine biosynthesis</keyword>
<comment type="subunit">
    <text evidence="7">Homodimer.</text>
</comment>
<keyword evidence="5 7" id="KW-0460">Magnesium</keyword>
<reference evidence="9 10" key="1">
    <citation type="submission" date="2014-09" db="EMBL/GenBank/DDBJ databases">
        <authorList>
            <person name="Hornung B.V."/>
        </authorList>
    </citation>
    <scope>NUCLEOTIDE SEQUENCE [LARGE SCALE GENOMIC DNA]</scope>
    <source>
        <strain evidence="9 10">FRIFI</strain>
    </source>
</reference>
<comment type="function">
    <text evidence="7">Catalyzes the transfer of a ribosyl phosphate group from 5-phosphoribose 1-diphosphate to orotate, leading to the formation of orotidine monophosphate (OMP).</text>
</comment>
<dbReference type="Pfam" id="PF00156">
    <property type="entry name" value="Pribosyltran"/>
    <property type="match status" value="1"/>
</dbReference>
<dbReference type="GO" id="GO:0004588">
    <property type="term" value="F:orotate phosphoribosyltransferase activity"/>
    <property type="evidence" value="ECO:0007669"/>
    <property type="project" value="UniProtKB-UniRule"/>
</dbReference>
<feature type="binding site" description="in other chain" evidence="7">
    <location>
        <begin position="114"/>
        <end position="122"/>
    </location>
    <ligand>
        <name>5-phospho-alpha-D-ribose 1-diphosphate</name>
        <dbReference type="ChEBI" id="CHEBI:58017"/>
        <note>ligand shared between dimeric partners</note>
    </ligand>
</feature>
<dbReference type="InterPro" id="IPR023031">
    <property type="entry name" value="OPRT"/>
</dbReference>
<dbReference type="SUPFAM" id="SSF53271">
    <property type="entry name" value="PRTase-like"/>
    <property type="match status" value="1"/>
</dbReference>
<dbReference type="EC" id="2.4.2.10" evidence="2 7"/>
<dbReference type="UniPathway" id="UPA00070">
    <property type="reaction ID" value="UER00119"/>
</dbReference>
<comment type="cofactor">
    <cofactor evidence="7">
        <name>Mg(2+)</name>
        <dbReference type="ChEBI" id="CHEBI:18420"/>
    </cofactor>
</comment>
<evidence type="ECO:0000256" key="1">
    <source>
        <dbReference type="ARBA" id="ARBA00004889"/>
    </source>
</evidence>
<evidence type="ECO:0000256" key="5">
    <source>
        <dbReference type="ARBA" id="ARBA00022842"/>
    </source>
</evidence>
<proteinExistence type="inferred from homology"/>
<name>A0A2P2BV01_9FIRM</name>
<feature type="domain" description="Phosphoribosyltransferase" evidence="8">
    <location>
        <begin position="50"/>
        <end position="148"/>
    </location>
</feature>
<evidence type="ECO:0000256" key="6">
    <source>
        <dbReference type="ARBA" id="ARBA00022975"/>
    </source>
</evidence>
<dbReference type="GO" id="GO:0019856">
    <property type="term" value="P:pyrimidine nucleobase biosynthetic process"/>
    <property type="evidence" value="ECO:0007669"/>
    <property type="project" value="InterPro"/>
</dbReference>
<evidence type="ECO:0000313" key="10">
    <source>
        <dbReference type="Proteomes" id="UP000245695"/>
    </source>
</evidence>
<feature type="binding site" evidence="7">
    <location>
        <position position="118"/>
    </location>
    <ligand>
        <name>orotate</name>
        <dbReference type="ChEBI" id="CHEBI:30839"/>
    </ligand>
</feature>
<comment type="pathway">
    <text evidence="1 7">Pyrimidine metabolism; UMP biosynthesis via de novo pathway; UMP from orotate: step 1/2.</text>
</comment>
<accession>A0A2P2BV01</accession>
<feature type="binding site" evidence="7">
    <location>
        <position position="146"/>
    </location>
    <ligand>
        <name>orotate</name>
        <dbReference type="ChEBI" id="CHEBI:30839"/>
    </ligand>
</feature>
<dbReference type="InterPro" id="IPR029057">
    <property type="entry name" value="PRTase-like"/>
</dbReference>
<dbReference type="HAMAP" id="MF_01208">
    <property type="entry name" value="PyrE"/>
    <property type="match status" value="1"/>
</dbReference>
<dbReference type="RefSeq" id="WP_166506092.1">
    <property type="nucleotide sequence ID" value="NZ_JAKNTL010000002.1"/>
</dbReference>
<comment type="caution">
    <text evidence="7">Lacks conserved residue(s) required for the propagation of feature annotation.</text>
</comment>
<dbReference type="AlphaFoldDB" id="A0A2P2BV01"/>
<feature type="binding site" evidence="7">
    <location>
        <position position="91"/>
    </location>
    <ligand>
        <name>5-phospho-alpha-D-ribose 1-diphosphate</name>
        <dbReference type="ChEBI" id="CHEBI:58017"/>
        <note>ligand shared between dimeric partners</note>
    </ligand>
</feature>
<comment type="similarity">
    <text evidence="7">Belongs to the purine/pyrimidine phosphoribosyltransferase family. PyrE subfamily.</text>
</comment>